<sequence length="214" mass="21986">MKALVFSSALLLASVATAEAPVLTTRGRVDASHLTLLAGPQGVGLGFLLAAPLEPESRPTAFGGELFVLPSTGVLELRGAGQWQLTSDEGVFQASAQLGLTTYGVLRGPADLGLGPHAGLTASLGGPRLEGFLGAQAGVEAFLRTGGPRVPLRALLGARGRLGPWGLALTARAGMDLERGLSATWRGDVLLALSWYGRFVEVPPEASAPTLDVK</sequence>
<dbReference type="RefSeq" id="WP_395821473.1">
    <property type="nucleotide sequence ID" value="NZ_CP043494.1"/>
</dbReference>
<protein>
    <submittedName>
        <fullName evidence="2">Uncharacterized protein</fullName>
    </submittedName>
</protein>
<evidence type="ECO:0000256" key="1">
    <source>
        <dbReference type="SAM" id="SignalP"/>
    </source>
</evidence>
<reference evidence="2 3" key="1">
    <citation type="submission" date="2019-08" db="EMBL/GenBank/DDBJ databases">
        <title>Archangium and Cystobacter genomes.</title>
        <authorList>
            <person name="Chen I.-C.K."/>
            <person name="Wielgoss S."/>
        </authorList>
    </citation>
    <scope>NUCLEOTIDE SEQUENCE [LARGE SCALE GENOMIC DNA]</scope>
    <source>
        <strain evidence="2 3">Cbm 6</strain>
    </source>
</reference>
<keyword evidence="3" id="KW-1185">Reference proteome</keyword>
<name>A0ABY9WSQ6_9BACT</name>
<accession>A0ABY9WSQ6</accession>
<keyword evidence="1" id="KW-0732">Signal</keyword>
<evidence type="ECO:0000313" key="2">
    <source>
        <dbReference type="EMBL" id="WNG45837.1"/>
    </source>
</evidence>
<organism evidence="2 3">
    <name type="scientific">Archangium minus</name>
    <dbReference type="NCBI Taxonomy" id="83450"/>
    <lineage>
        <taxon>Bacteria</taxon>
        <taxon>Pseudomonadati</taxon>
        <taxon>Myxococcota</taxon>
        <taxon>Myxococcia</taxon>
        <taxon>Myxococcales</taxon>
        <taxon>Cystobacterineae</taxon>
        <taxon>Archangiaceae</taxon>
        <taxon>Archangium</taxon>
    </lineage>
</organism>
<feature type="chain" id="PRO_5046959863" evidence="1">
    <location>
        <begin position="19"/>
        <end position="214"/>
    </location>
</feature>
<dbReference type="Proteomes" id="UP001611383">
    <property type="component" value="Chromosome"/>
</dbReference>
<evidence type="ECO:0000313" key="3">
    <source>
        <dbReference type="Proteomes" id="UP001611383"/>
    </source>
</evidence>
<feature type="signal peptide" evidence="1">
    <location>
        <begin position="1"/>
        <end position="18"/>
    </location>
</feature>
<proteinExistence type="predicted"/>
<gene>
    <name evidence="2" type="ORF">F0U60_18250</name>
</gene>
<dbReference type="EMBL" id="CP043494">
    <property type="protein sequence ID" value="WNG45837.1"/>
    <property type="molecule type" value="Genomic_DNA"/>
</dbReference>